<gene>
    <name evidence="4" type="ORF">JKILLFL_G7686</name>
</gene>
<feature type="region of interest" description="Disordered" evidence="3">
    <location>
        <begin position="369"/>
        <end position="408"/>
    </location>
</feature>
<reference evidence="4 5" key="1">
    <citation type="submission" date="2020-10" db="EMBL/GenBank/DDBJ databases">
        <authorList>
            <person name="Sedaghatjoo S."/>
        </authorList>
    </citation>
    <scope>NUCLEOTIDE SEQUENCE [LARGE SCALE GENOMIC DNA]</scope>
    <source>
        <strain evidence="4 5">LLFL</strain>
    </source>
</reference>
<evidence type="ECO:0000313" key="4">
    <source>
        <dbReference type="EMBL" id="CAD6928824.1"/>
    </source>
</evidence>
<keyword evidence="2" id="KW-0479">Metal-binding</keyword>
<dbReference type="PANTHER" id="PTHR15503:SF22">
    <property type="entry name" value="TRANSPOSON TY3-I GAG POLYPROTEIN"/>
    <property type="match status" value="1"/>
</dbReference>
<keyword evidence="5" id="KW-1185">Reference proteome</keyword>
<feature type="non-terminal residue" evidence="4">
    <location>
        <position position="1"/>
    </location>
</feature>
<keyword evidence="2" id="KW-0862">Zinc</keyword>
<dbReference type="Gene3D" id="4.10.60.10">
    <property type="entry name" value="Zinc finger, CCHC-type"/>
    <property type="match status" value="1"/>
</dbReference>
<sequence length="408" mass="45426">YLAMDIVQDTPMPAFAGTEANPPPPPGSQAPPPPPPVDMSAMLAQATSQIAAALASLRPADSRGPRLHTPPTFAGDIRESQDFLYHVLANLASDQARYNTVHTKILYFTSFLKDSALKWFLGLLRRNADQYIKAENIVRASSYPPQPLLIFDPNFQFDSTLYEFVIPELLDWQTFLRFFNATFDDPDRRATAERKLKTLVQKTSVANYAAEYQSYCYELDDTPRRIADNFYNGLKTYVKDEVHQRGKPQTLEEMIALAVIVDNRLMERKMERDVEQRLTSRGVSSSYANSSSAIASTFRSSFPSAAPRPSFSPGAPRPSFAPGRPAPRVALTSPPRPGAPAFQALTPEERQRRFDMGLCVYCEQPGHIKRDCPVRPPRPAPRVAATRQAAPRSARAANPVSGNARLRD</sequence>
<dbReference type="AlphaFoldDB" id="A0A9N8Q7B4"/>
<keyword evidence="2" id="KW-0863">Zinc-finger</keyword>
<feature type="compositionally biased region" description="Low complexity" evidence="3">
    <location>
        <begin position="302"/>
        <end position="328"/>
    </location>
</feature>
<comment type="caution">
    <text evidence="4">The sequence shown here is derived from an EMBL/GenBank/DDBJ whole genome shotgun (WGS) entry which is preliminary data.</text>
</comment>
<dbReference type="GO" id="GO:0003676">
    <property type="term" value="F:nucleic acid binding"/>
    <property type="evidence" value="ECO:0007669"/>
    <property type="project" value="InterPro"/>
</dbReference>
<dbReference type="EMBL" id="CAJHJF010002668">
    <property type="protein sequence ID" value="CAD6928824.1"/>
    <property type="molecule type" value="Genomic_DNA"/>
</dbReference>
<evidence type="ECO:0000313" key="5">
    <source>
        <dbReference type="Proteomes" id="UP000836404"/>
    </source>
</evidence>
<feature type="region of interest" description="Disordered" evidence="3">
    <location>
        <begin position="302"/>
        <end position="344"/>
    </location>
</feature>
<organism evidence="4 5">
    <name type="scientific">Tilletia laevis</name>
    <dbReference type="NCBI Taxonomy" id="157183"/>
    <lineage>
        <taxon>Eukaryota</taxon>
        <taxon>Fungi</taxon>
        <taxon>Dikarya</taxon>
        <taxon>Basidiomycota</taxon>
        <taxon>Ustilaginomycotina</taxon>
        <taxon>Exobasidiomycetes</taxon>
        <taxon>Tilletiales</taxon>
        <taxon>Tilletiaceae</taxon>
        <taxon>Tilletia</taxon>
    </lineage>
</organism>
<evidence type="ECO:0000256" key="2">
    <source>
        <dbReference type="PROSITE-ProRule" id="PRU00047"/>
    </source>
</evidence>
<feature type="compositionally biased region" description="Pro residues" evidence="3">
    <location>
        <begin position="21"/>
        <end position="37"/>
    </location>
</feature>
<evidence type="ECO:0000256" key="3">
    <source>
        <dbReference type="SAM" id="MobiDB-lite"/>
    </source>
</evidence>
<dbReference type="SMART" id="SM00343">
    <property type="entry name" value="ZnF_C2HC"/>
    <property type="match status" value="1"/>
</dbReference>
<feature type="region of interest" description="Disordered" evidence="3">
    <location>
        <begin position="13"/>
        <end position="39"/>
    </location>
</feature>
<dbReference type="InterPro" id="IPR005162">
    <property type="entry name" value="Retrotrans_gag_dom"/>
</dbReference>
<feature type="compositionally biased region" description="Low complexity" evidence="3">
    <location>
        <begin position="381"/>
        <end position="392"/>
    </location>
</feature>
<dbReference type="SUPFAM" id="SSF57756">
    <property type="entry name" value="Retrovirus zinc finger-like domains"/>
    <property type="match status" value="1"/>
</dbReference>
<dbReference type="GO" id="GO:0008270">
    <property type="term" value="F:zinc ion binding"/>
    <property type="evidence" value="ECO:0007669"/>
    <property type="project" value="UniProtKB-KW"/>
</dbReference>
<dbReference type="PROSITE" id="PS50158">
    <property type="entry name" value="ZF_CCHC"/>
    <property type="match status" value="1"/>
</dbReference>
<protein>
    <submittedName>
        <fullName evidence="4">Uncharacterized protein</fullName>
    </submittedName>
</protein>
<name>A0A9N8Q7B4_9BASI</name>
<dbReference type="InterPro" id="IPR001878">
    <property type="entry name" value="Znf_CCHC"/>
</dbReference>
<dbReference type="InterPro" id="IPR032567">
    <property type="entry name" value="RTL1-rel"/>
</dbReference>
<dbReference type="InterPro" id="IPR036875">
    <property type="entry name" value="Znf_CCHC_sf"/>
</dbReference>
<dbReference type="Pfam" id="PF00098">
    <property type="entry name" value="zf-CCHC"/>
    <property type="match status" value="1"/>
</dbReference>
<keyword evidence="1" id="KW-0507">mRNA processing</keyword>
<dbReference type="Pfam" id="PF03732">
    <property type="entry name" value="Retrotrans_gag"/>
    <property type="match status" value="1"/>
</dbReference>
<dbReference type="GO" id="GO:0006397">
    <property type="term" value="P:mRNA processing"/>
    <property type="evidence" value="ECO:0007669"/>
    <property type="project" value="UniProtKB-KW"/>
</dbReference>
<proteinExistence type="predicted"/>
<dbReference type="PANTHER" id="PTHR15503">
    <property type="entry name" value="LDOC1 RELATED"/>
    <property type="match status" value="1"/>
</dbReference>
<accession>A0A9N8Q7B4</accession>
<evidence type="ECO:0000256" key="1">
    <source>
        <dbReference type="ARBA" id="ARBA00022664"/>
    </source>
</evidence>
<dbReference type="Proteomes" id="UP000836404">
    <property type="component" value="Unassembled WGS sequence"/>
</dbReference>